<dbReference type="CTD" id="20204372"/>
<reference evidence="1 3" key="2">
    <citation type="journal article" date="2013" name="Nature">
        <title>Insights into bilaterian evolution from three spiralian genomes.</title>
        <authorList>
            <person name="Simakov O."/>
            <person name="Marletaz F."/>
            <person name="Cho S.J."/>
            <person name="Edsinger-Gonzales E."/>
            <person name="Havlak P."/>
            <person name="Hellsten U."/>
            <person name="Kuo D.H."/>
            <person name="Larsson T."/>
            <person name="Lv J."/>
            <person name="Arendt D."/>
            <person name="Savage R."/>
            <person name="Osoegawa K."/>
            <person name="de Jong P."/>
            <person name="Grimwood J."/>
            <person name="Chapman J.A."/>
            <person name="Shapiro H."/>
            <person name="Aerts A."/>
            <person name="Otillar R.P."/>
            <person name="Terry A.Y."/>
            <person name="Boore J.L."/>
            <person name="Grigoriev I.V."/>
            <person name="Lindberg D.R."/>
            <person name="Seaver E.C."/>
            <person name="Weisblat D.A."/>
            <person name="Putnam N.H."/>
            <person name="Rokhsar D.S."/>
        </authorList>
    </citation>
    <scope>NUCLEOTIDE SEQUENCE</scope>
</reference>
<dbReference type="EMBL" id="KB096551">
    <property type="protein sequence ID" value="ESO04027.1"/>
    <property type="molecule type" value="Genomic_DNA"/>
</dbReference>
<proteinExistence type="predicted"/>
<dbReference type="HOGENOM" id="CLU_928387_0_0_1"/>
<gene>
    <name evidence="2" type="primary">20204372</name>
    <name evidence="1" type="ORF">HELRODRAFT_173096</name>
</gene>
<reference evidence="2" key="3">
    <citation type="submission" date="2015-06" db="UniProtKB">
        <authorList>
            <consortium name="EnsemblMetazoa"/>
        </authorList>
    </citation>
    <scope>IDENTIFICATION</scope>
</reference>
<dbReference type="OrthoDB" id="6365798at2759"/>
<dbReference type="Gene3D" id="3.30.450.20">
    <property type="entry name" value="PAS domain"/>
    <property type="match status" value="1"/>
</dbReference>
<dbReference type="STRING" id="6412.T1F6C3"/>
<name>T1F6C3_HELRO</name>
<dbReference type="EMBL" id="AMQM01004443">
    <property type="status" value="NOT_ANNOTATED_CDS"/>
    <property type="molecule type" value="Genomic_DNA"/>
</dbReference>
<protein>
    <submittedName>
        <fullName evidence="1 2">Uncharacterized protein</fullName>
    </submittedName>
</protein>
<evidence type="ECO:0000313" key="3">
    <source>
        <dbReference type="Proteomes" id="UP000015101"/>
    </source>
</evidence>
<dbReference type="EnsemblMetazoa" id="HelroT173096">
    <property type="protein sequence ID" value="HelroP173096"/>
    <property type="gene ID" value="HelroG173096"/>
</dbReference>
<dbReference type="RefSeq" id="XP_009017963.1">
    <property type="nucleotide sequence ID" value="XM_009019715.1"/>
</dbReference>
<dbReference type="GeneID" id="20204372"/>
<keyword evidence="3" id="KW-1185">Reference proteome</keyword>
<organism evidence="2 3">
    <name type="scientific">Helobdella robusta</name>
    <name type="common">Californian leech</name>
    <dbReference type="NCBI Taxonomy" id="6412"/>
    <lineage>
        <taxon>Eukaryota</taxon>
        <taxon>Metazoa</taxon>
        <taxon>Spiralia</taxon>
        <taxon>Lophotrochozoa</taxon>
        <taxon>Annelida</taxon>
        <taxon>Clitellata</taxon>
        <taxon>Hirudinea</taxon>
        <taxon>Rhynchobdellida</taxon>
        <taxon>Glossiphoniidae</taxon>
        <taxon>Helobdella</taxon>
    </lineage>
</organism>
<sequence length="300" mass="34252">MFARMNAGADVRSILNEYFQKFLVTTSNGGVYHTNPYYDQTSLGLIISRCKARKTGSDLKGVACIDFNVYDLFSEIDLFDLYSNMYPFLVNSDGKVILHPYLNPPSEKYRDPFLPEISDLEQEDNGMNIKELEKCIKEKNIHCEIVAEVFRVYPRGHLALHGIQWEIKGLSITLCLVFDAIEKNYVKTSLKNFPFTSSLNFMNSINISDLSDKCFQINSIALYNATSIILAAKSFTSPNEYLGKNQSNIDFINWKNIVAKPNDPQSIFKSYLTYIKLSTSHVYSMKRSCWVKKDAQLIIG</sequence>
<dbReference type="AlphaFoldDB" id="T1F6C3"/>
<dbReference type="Proteomes" id="UP000015101">
    <property type="component" value="Unassembled WGS sequence"/>
</dbReference>
<accession>T1F6C3</accession>
<evidence type="ECO:0000313" key="2">
    <source>
        <dbReference type="EnsemblMetazoa" id="HelroP173096"/>
    </source>
</evidence>
<evidence type="ECO:0000313" key="1">
    <source>
        <dbReference type="EMBL" id="ESO04027.1"/>
    </source>
</evidence>
<dbReference type="InParanoid" id="T1F6C3"/>
<dbReference type="KEGG" id="hro:HELRODRAFT_173096"/>
<reference evidence="3" key="1">
    <citation type="submission" date="2012-12" db="EMBL/GenBank/DDBJ databases">
        <authorList>
            <person name="Hellsten U."/>
            <person name="Grimwood J."/>
            <person name="Chapman J.A."/>
            <person name="Shapiro H."/>
            <person name="Aerts A."/>
            <person name="Otillar R.P."/>
            <person name="Terry A.Y."/>
            <person name="Boore J.L."/>
            <person name="Simakov O."/>
            <person name="Marletaz F."/>
            <person name="Cho S.-J."/>
            <person name="Edsinger-Gonzales E."/>
            <person name="Havlak P."/>
            <person name="Kuo D.-H."/>
            <person name="Larsson T."/>
            <person name="Lv J."/>
            <person name="Arendt D."/>
            <person name="Savage R."/>
            <person name="Osoegawa K."/>
            <person name="de Jong P."/>
            <person name="Lindberg D.R."/>
            <person name="Seaver E.C."/>
            <person name="Weisblat D.A."/>
            <person name="Putnam N.H."/>
            <person name="Grigoriev I.V."/>
            <person name="Rokhsar D.S."/>
        </authorList>
    </citation>
    <scope>NUCLEOTIDE SEQUENCE</scope>
</reference>